<dbReference type="STRING" id="94208.A0A2S4L9G9"/>
<dbReference type="SUPFAM" id="SSF103481">
    <property type="entry name" value="Multidrug resistance efflux transporter EmrE"/>
    <property type="match status" value="1"/>
</dbReference>
<name>A0A2S4L9G9_9HYPO</name>
<accession>A0A2S4L9G9</accession>
<dbReference type="PANTHER" id="PTHR31965:SF1">
    <property type="entry name" value="TRANSMEMBRANE PROTEIN 42"/>
    <property type="match status" value="1"/>
</dbReference>
<organism evidence="3 4">
    <name type="scientific">Tolypocladium paradoxum</name>
    <dbReference type="NCBI Taxonomy" id="94208"/>
    <lineage>
        <taxon>Eukaryota</taxon>
        <taxon>Fungi</taxon>
        <taxon>Dikarya</taxon>
        <taxon>Ascomycota</taxon>
        <taxon>Pezizomycotina</taxon>
        <taxon>Sordariomycetes</taxon>
        <taxon>Hypocreomycetidae</taxon>
        <taxon>Hypocreales</taxon>
        <taxon>Ophiocordycipitaceae</taxon>
        <taxon>Tolypocladium</taxon>
    </lineage>
</organism>
<feature type="transmembrane region" description="Helical" evidence="2">
    <location>
        <begin position="61"/>
        <end position="81"/>
    </location>
</feature>
<feature type="transmembrane region" description="Helical" evidence="2">
    <location>
        <begin position="114"/>
        <end position="133"/>
    </location>
</feature>
<dbReference type="InterPro" id="IPR039632">
    <property type="entry name" value="TMEM42"/>
</dbReference>
<evidence type="ECO:0000313" key="4">
    <source>
        <dbReference type="Proteomes" id="UP000237481"/>
    </source>
</evidence>
<evidence type="ECO:0000256" key="1">
    <source>
        <dbReference type="SAM" id="MobiDB-lite"/>
    </source>
</evidence>
<comment type="caution">
    <text evidence="3">The sequence shown here is derived from an EMBL/GenBank/DDBJ whole genome shotgun (WGS) entry which is preliminary data.</text>
</comment>
<keyword evidence="2" id="KW-0472">Membrane</keyword>
<keyword evidence="2" id="KW-0812">Transmembrane</keyword>
<feature type="region of interest" description="Disordered" evidence="1">
    <location>
        <begin position="1"/>
        <end position="32"/>
    </location>
</feature>
<dbReference type="OrthoDB" id="5854584at2759"/>
<sequence>MTMTRQRRTGGTAEPAAARKPQTAATTTTTTTTTTAAAAAAEMAGADARARGRLSSARTQWIFFAVASGACAAFNGVFAKLTTTNLTSSLSQNIAALLGLSSAENAVEFTVRGIFFALNLTFNGIMWTLFTTALAKGTSTTQVSIMNTSTNFVLTALLGLLIFSEALPPLWWAGAALLVAGNVIVGRKDEARDGPDAAEGVEGEPLIGDPDQDDGVYKDAVDEDVVDLGDLSNDADR</sequence>
<dbReference type="PANTHER" id="PTHR31965">
    <property type="entry name" value="TRANSMEMBRANE PROTEIN 42"/>
    <property type="match status" value="1"/>
</dbReference>
<evidence type="ECO:0008006" key="5">
    <source>
        <dbReference type="Google" id="ProtNLM"/>
    </source>
</evidence>
<dbReference type="AlphaFoldDB" id="A0A2S4L9G9"/>
<dbReference type="EMBL" id="PKSG01000072">
    <property type="protein sequence ID" value="POR39098.1"/>
    <property type="molecule type" value="Genomic_DNA"/>
</dbReference>
<proteinExistence type="predicted"/>
<dbReference type="InterPro" id="IPR037185">
    <property type="entry name" value="EmrE-like"/>
</dbReference>
<feature type="compositionally biased region" description="Low complexity" evidence="1">
    <location>
        <begin position="9"/>
        <end position="32"/>
    </location>
</feature>
<feature type="region of interest" description="Disordered" evidence="1">
    <location>
        <begin position="191"/>
        <end position="237"/>
    </location>
</feature>
<keyword evidence="4" id="KW-1185">Reference proteome</keyword>
<feature type="transmembrane region" description="Helical" evidence="2">
    <location>
        <begin position="145"/>
        <end position="163"/>
    </location>
</feature>
<evidence type="ECO:0000313" key="3">
    <source>
        <dbReference type="EMBL" id="POR39098.1"/>
    </source>
</evidence>
<gene>
    <name evidence="3" type="ORF">TPAR_00715</name>
</gene>
<protein>
    <recommendedName>
        <fullName evidence="5">Transmembrane protein 42</fullName>
    </recommendedName>
</protein>
<keyword evidence="2" id="KW-1133">Transmembrane helix</keyword>
<reference evidence="3 4" key="1">
    <citation type="submission" date="2018-01" db="EMBL/GenBank/DDBJ databases">
        <title>Harnessing the power of phylogenomics to disentangle the directionality and signatures of interkingdom host jumping in the parasitic fungal genus Tolypocladium.</title>
        <authorList>
            <person name="Quandt C.A."/>
            <person name="Patterson W."/>
            <person name="Spatafora J.W."/>
        </authorList>
    </citation>
    <scope>NUCLEOTIDE SEQUENCE [LARGE SCALE GENOMIC DNA]</scope>
    <source>
        <strain evidence="3 4">NRBC 100945</strain>
    </source>
</reference>
<evidence type="ECO:0000256" key="2">
    <source>
        <dbReference type="SAM" id="Phobius"/>
    </source>
</evidence>
<dbReference type="Proteomes" id="UP000237481">
    <property type="component" value="Unassembled WGS sequence"/>
</dbReference>